<organism evidence="2 3">
    <name type="scientific">Nonomuraea recticatena</name>
    <dbReference type="NCBI Taxonomy" id="46178"/>
    <lineage>
        <taxon>Bacteria</taxon>
        <taxon>Bacillati</taxon>
        <taxon>Actinomycetota</taxon>
        <taxon>Actinomycetes</taxon>
        <taxon>Streptosporangiales</taxon>
        <taxon>Streptosporangiaceae</taxon>
        <taxon>Nonomuraea</taxon>
    </lineage>
</organism>
<evidence type="ECO:0000259" key="1">
    <source>
        <dbReference type="Pfam" id="PF03796"/>
    </source>
</evidence>
<dbReference type="InterPro" id="IPR007694">
    <property type="entry name" value="DNA_helicase_DnaB-like_C"/>
</dbReference>
<dbReference type="EMBL" id="BAAATE010000028">
    <property type="protein sequence ID" value="GAA2687745.1"/>
    <property type="molecule type" value="Genomic_DNA"/>
</dbReference>
<dbReference type="Proteomes" id="UP001501666">
    <property type="component" value="Unassembled WGS sequence"/>
</dbReference>
<comment type="caution">
    <text evidence="2">The sequence shown here is derived from an EMBL/GenBank/DDBJ whole genome shotgun (WGS) entry which is preliminary data.</text>
</comment>
<dbReference type="SUPFAM" id="SSF52540">
    <property type="entry name" value="P-loop containing nucleoside triphosphate hydrolases"/>
    <property type="match status" value="1"/>
</dbReference>
<protein>
    <recommendedName>
        <fullName evidence="1">SF4 helicase domain-containing protein</fullName>
    </recommendedName>
</protein>
<dbReference type="Gene3D" id="3.40.50.300">
    <property type="entry name" value="P-loop containing nucleotide triphosphate hydrolases"/>
    <property type="match status" value="1"/>
</dbReference>
<sequence length="264" mass="28930">MWVLQRARELDSDAGTPVPTVFERLWLEGVEFRFGQLHLVAAAPGVGKSVFALTLALRAKIPTLYFSMDSDATTQYARAAAMVTGEKLATINDAIARKDVGRYDNALNEARHIRFVFDSAPSLDEVNSHVMSFGWAFGQWPGIIIVDNVSNIYSEQPGFQGLEEVMDWLHQLSRKTGAMVLGLHHVVGEYESGDLVVPLSGLRGKISKLPVLIATLNRYWGSGTSMNVAIVKNRAGQAAADGSFSIPIGADLSRMWLETQIPRV</sequence>
<reference evidence="3" key="1">
    <citation type="journal article" date="2019" name="Int. J. Syst. Evol. Microbiol.">
        <title>The Global Catalogue of Microorganisms (GCM) 10K type strain sequencing project: providing services to taxonomists for standard genome sequencing and annotation.</title>
        <authorList>
            <consortium name="The Broad Institute Genomics Platform"/>
            <consortium name="The Broad Institute Genome Sequencing Center for Infectious Disease"/>
            <person name="Wu L."/>
            <person name="Ma J."/>
        </authorList>
    </citation>
    <scope>NUCLEOTIDE SEQUENCE [LARGE SCALE GENOMIC DNA]</scope>
    <source>
        <strain evidence="3">JCM 6835</strain>
    </source>
</reference>
<accession>A0ABP6FC86</accession>
<dbReference type="Pfam" id="PF03796">
    <property type="entry name" value="DnaB_C"/>
    <property type="match status" value="1"/>
</dbReference>
<keyword evidence="3" id="KW-1185">Reference proteome</keyword>
<dbReference type="RefSeq" id="WP_346153404.1">
    <property type="nucleotide sequence ID" value="NZ_BAAATE010000028.1"/>
</dbReference>
<feature type="domain" description="SF4 helicase" evidence="1">
    <location>
        <begin position="32"/>
        <end position="237"/>
    </location>
</feature>
<proteinExistence type="predicted"/>
<name>A0ABP6FC86_9ACTN</name>
<evidence type="ECO:0000313" key="3">
    <source>
        <dbReference type="Proteomes" id="UP001501666"/>
    </source>
</evidence>
<dbReference type="InterPro" id="IPR027417">
    <property type="entry name" value="P-loop_NTPase"/>
</dbReference>
<evidence type="ECO:0000313" key="2">
    <source>
        <dbReference type="EMBL" id="GAA2687745.1"/>
    </source>
</evidence>
<gene>
    <name evidence="2" type="ORF">GCM10010412_075970</name>
</gene>